<evidence type="ECO:0000256" key="1">
    <source>
        <dbReference type="SAM" id="MobiDB-lite"/>
    </source>
</evidence>
<keyword evidence="3" id="KW-1185">Reference proteome</keyword>
<organism evidence="2 3">
    <name type="scientific">Agrocybe chaxingu</name>
    <dbReference type="NCBI Taxonomy" id="84603"/>
    <lineage>
        <taxon>Eukaryota</taxon>
        <taxon>Fungi</taxon>
        <taxon>Dikarya</taxon>
        <taxon>Basidiomycota</taxon>
        <taxon>Agaricomycotina</taxon>
        <taxon>Agaricomycetes</taxon>
        <taxon>Agaricomycetidae</taxon>
        <taxon>Agaricales</taxon>
        <taxon>Agaricineae</taxon>
        <taxon>Strophariaceae</taxon>
        <taxon>Agrocybe</taxon>
    </lineage>
</organism>
<proteinExistence type="predicted"/>
<dbReference type="EMBL" id="JANKHO010003453">
    <property type="protein sequence ID" value="KAJ3483428.1"/>
    <property type="molecule type" value="Genomic_DNA"/>
</dbReference>
<name>A0A9W8JR85_9AGAR</name>
<protein>
    <submittedName>
        <fullName evidence="2">Uncharacterized protein</fullName>
    </submittedName>
</protein>
<dbReference type="Proteomes" id="UP001148786">
    <property type="component" value="Unassembled WGS sequence"/>
</dbReference>
<reference evidence="2" key="1">
    <citation type="submission" date="2022-07" db="EMBL/GenBank/DDBJ databases">
        <title>Genome Sequence of Agrocybe chaxingu.</title>
        <authorList>
            <person name="Buettner E."/>
        </authorList>
    </citation>
    <scope>NUCLEOTIDE SEQUENCE</scope>
    <source>
        <strain evidence="2">MP-N11</strain>
    </source>
</reference>
<evidence type="ECO:0000313" key="2">
    <source>
        <dbReference type="EMBL" id="KAJ3483428.1"/>
    </source>
</evidence>
<gene>
    <name evidence="2" type="ORF">NLJ89_g12064</name>
</gene>
<comment type="caution">
    <text evidence="2">The sequence shown here is derived from an EMBL/GenBank/DDBJ whole genome shotgun (WGS) entry which is preliminary data.</text>
</comment>
<accession>A0A9W8JR85</accession>
<dbReference type="AlphaFoldDB" id="A0A9W8JR85"/>
<sequence>MLGPHSLRSNSNSAGDDDQVYTLDDVIDFVESGGVSSVNTGSANTNPNTGGPALTLTSSGVAGDRSSGMTSIVAGIPSDGGPALTLTSSRANFFGNAITNAVVDPSGVAVTGSGEIPDIGETPDVLLVIGSPLGTRAFPVVANGPQVQPGNLISASASGASSGTLNTITGIDSNSISSVIDSDTTSIVTGTAADIVSNISGSANDVDVLPLGSSIATSASGAIAGIARAESASSGIINAAGSRRSERFWIRSSSSASSSASSSSGGGSSSSASSAASSSPGSASSASASSGSSGNVASVSGAGAVSGTLNTVTGEVLGAATSIGGSGGLSLSSKSGVDPASISLDNAAGTINLSDLLPSNLAEAAADLLDRLTGQLSNADLDLLKDIIASLVNLIANGDAAIVTGQLISDAPTTANPANPIQTPLS</sequence>
<feature type="region of interest" description="Disordered" evidence="1">
    <location>
        <begin position="255"/>
        <end position="292"/>
    </location>
</feature>
<evidence type="ECO:0000313" key="3">
    <source>
        <dbReference type="Proteomes" id="UP001148786"/>
    </source>
</evidence>